<evidence type="ECO:0000256" key="7">
    <source>
        <dbReference type="RuleBase" id="RU003346"/>
    </source>
</evidence>
<feature type="transmembrane region" description="Helical" evidence="8">
    <location>
        <begin position="266"/>
        <end position="288"/>
    </location>
</feature>
<feature type="transmembrane region" description="Helical" evidence="8">
    <location>
        <begin position="173"/>
        <end position="196"/>
    </location>
</feature>
<reference evidence="11 12" key="1">
    <citation type="submission" date="2018-05" db="EMBL/GenBank/DDBJ databases">
        <title>Draft genome sequence of Scytalidium lignicola DSM 105466, a ubiquitous saprotrophic fungus.</title>
        <authorList>
            <person name="Buettner E."/>
            <person name="Gebauer A.M."/>
            <person name="Hofrichter M."/>
            <person name="Liers C."/>
            <person name="Kellner H."/>
        </authorList>
    </citation>
    <scope>NUCLEOTIDE SEQUENCE [LARGE SCALE GENOMIC DNA]</scope>
    <source>
        <strain evidence="11 12">DSM 105466</strain>
    </source>
</reference>
<dbReference type="PANTHER" id="PTHR48022">
    <property type="entry name" value="PLASTIDIC GLUCOSE TRANSPORTER 4"/>
    <property type="match status" value="1"/>
</dbReference>
<feature type="transmembrane region" description="Helical" evidence="8">
    <location>
        <begin position="333"/>
        <end position="356"/>
    </location>
</feature>
<sequence>MAQLNLVPKSSKLVSILLVAASCITSSTLGFDGSMMNGLNILPSYTDYFTLNTTTLALNTSSVWVGGCLSGLFYGLVTDAIGRRWALFLAAVLTAFAAILQAASQNIAMFVISRILIGLGTGGSSVTGPTYLAETLPIAWRGWGLGVFYDFWYVGGLIAAGVTYGTAKMDSTWAWRLPSALQGLFSIICIVILPFIPESPRWLVHKGRNEEALQVIALTYADGDIDNPIVLSQYREIVDTLNYEREAGKTMSLTEMVRTRGSRTRMLLSISVAVFTMLSGNNIISYYLGGMLDNAGITNTTTQLEINIVLNAWCLVVAVIGTFFVNKIGRKTLAAISTALLIVFIFMIGGLTAAYGDSDNTSGIYGTVAAIFLFQGSYSFGWTPLTVLYPPEVLNYAIRANGMAVYTFFANGVGLMVTFAFPYALAAIGWKTYMINGAWDVLELAFVLLYWVETKGKTLEEVDELIDGEKHSDVPDLEVIMAGKLDFSDLVVEGREVASKTQAEVTIKKD</sequence>
<feature type="chain" id="PRO_5017719915" description="Major facilitator superfamily (MFS) profile domain-containing protein" evidence="9">
    <location>
        <begin position="31"/>
        <end position="510"/>
    </location>
</feature>
<feature type="transmembrane region" description="Helical" evidence="8">
    <location>
        <begin position="54"/>
        <end position="77"/>
    </location>
</feature>
<dbReference type="Proteomes" id="UP000258309">
    <property type="component" value="Unassembled WGS sequence"/>
</dbReference>
<feature type="transmembrane region" description="Helical" evidence="8">
    <location>
        <begin position="362"/>
        <end position="382"/>
    </location>
</feature>
<evidence type="ECO:0000256" key="3">
    <source>
        <dbReference type="ARBA" id="ARBA00022448"/>
    </source>
</evidence>
<evidence type="ECO:0000256" key="5">
    <source>
        <dbReference type="ARBA" id="ARBA00022989"/>
    </source>
</evidence>
<dbReference type="InterPro" id="IPR050360">
    <property type="entry name" value="MFS_Sugar_Transporters"/>
</dbReference>
<dbReference type="AlphaFoldDB" id="A0A3E2H2M0"/>
<protein>
    <recommendedName>
        <fullName evidence="10">Major facilitator superfamily (MFS) profile domain-containing protein</fullName>
    </recommendedName>
</protein>
<keyword evidence="3 7" id="KW-0813">Transport</keyword>
<dbReference type="NCBIfam" id="TIGR00879">
    <property type="entry name" value="SP"/>
    <property type="match status" value="1"/>
</dbReference>
<accession>A0A3E2H2M0</accession>
<comment type="caution">
    <text evidence="11">The sequence shown here is derived from an EMBL/GenBank/DDBJ whole genome shotgun (WGS) entry which is preliminary data.</text>
</comment>
<dbReference type="InterPro" id="IPR003663">
    <property type="entry name" value="Sugar/inositol_transpt"/>
</dbReference>
<comment type="subcellular location">
    <subcellularLocation>
        <location evidence="1">Membrane</location>
        <topology evidence="1">Multi-pass membrane protein</topology>
    </subcellularLocation>
</comment>
<keyword evidence="6 8" id="KW-0472">Membrane</keyword>
<dbReference type="OrthoDB" id="4540492at2759"/>
<dbReference type="GO" id="GO:0005351">
    <property type="term" value="F:carbohydrate:proton symporter activity"/>
    <property type="evidence" value="ECO:0007669"/>
    <property type="project" value="TreeGrafter"/>
</dbReference>
<dbReference type="InterPro" id="IPR005829">
    <property type="entry name" value="Sugar_transporter_CS"/>
</dbReference>
<evidence type="ECO:0000256" key="1">
    <source>
        <dbReference type="ARBA" id="ARBA00004141"/>
    </source>
</evidence>
<dbReference type="PANTHER" id="PTHR48022:SF31">
    <property type="entry name" value="HEXOSE TRANSPORTER"/>
    <property type="match status" value="1"/>
</dbReference>
<evidence type="ECO:0000256" key="8">
    <source>
        <dbReference type="SAM" id="Phobius"/>
    </source>
</evidence>
<dbReference type="SUPFAM" id="SSF103473">
    <property type="entry name" value="MFS general substrate transporter"/>
    <property type="match status" value="1"/>
</dbReference>
<feature type="non-terminal residue" evidence="11">
    <location>
        <position position="1"/>
    </location>
</feature>
<dbReference type="PROSITE" id="PS00217">
    <property type="entry name" value="SUGAR_TRANSPORT_2"/>
    <property type="match status" value="1"/>
</dbReference>
<feature type="transmembrane region" description="Helical" evidence="8">
    <location>
        <begin position="145"/>
        <end position="167"/>
    </location>
</feature>
<evidence type="ECO:0000259" key="10">
    <source>
        <dbReference type="PROSITE" id="PS50850"/>
    </source>
</evidence>
<dbReference type="PROSITE" id="PS50850">
    <property type="entry name" value="MFS"/>
    <property type="match status" value="1"/>
</dbReference>
<feature type="domain" description="Major facilitator superfamily (MFS) profile" evidence="10">
    <location>
        <begin position="18"/>
        <end position="455"/>
    </location>
</feature>
<feature type="transmembrane region" description="Helical" evidence="8">
    <location>
        <begin position="109"/>
        <end position="133"/>
    </location>
</feature>
<feature type="non-terminal residue" evidence="11">
    <location>
        <position position="510"/>
    </location>
</feature>
<comment type="similarity">
    <text evidence="2 7">Belongs to the major facilitator superfamily. Sugar transporter (TC 2.A.1.1) family.</text>
</comment>
<feature type="transmembrane region" description="Helical" evidence="8">
    <location>
        <begin position="308"/>
        <end position="326"/>
    </location>
</feature>
<dbReference type="OMA" id="ITYRTAE"/>
<proteinExistence type="inferred from homology"/>
<evidence type="ECO:0000256" key="9">
    <source>
        <dbReference type="SAM" id="SignalP"/>
    </source>
</evidence>
<dbReference type="Pfam" id="PF00083">
    <property type="entry name" value="Sugar_tr"/>
    <property type="match status" value="1"/>
</dbReference>
<evidence type="ECO:0000256" key="2">
    <source>
        <dbReference type="ARBA" id="ARBA00010992"/>
    </source>
</evidence>
<feature type="transmembrane region" description="Helical" evidence="8">
    <location>
        <begin position="403"/>
        <end position="426"/>
    </location>
</feature>
<keyword evidence="4 8" id="KW-0812">Transmembrane</keyword>
<dbReference type="EMBL" id="NCSJ02000196">
    <property type="protein sequence ID" value="RFU27656.1"/>
    <property type="molecule type" value="Genomic_DNA"/>
</dbReference>
<dbReference type="InterPro" id="IPR036259">
    <property type="entry name" value="MFS_trans_sf"/>
</dbReference>
<feature type="transmembrane region" description="Helical" evidence="8">
    <location>
        <begin position="84"/>
        <end position="103"/>
    </location>
</feature>
<dbReference type="FunFam" id="1.20.1250.20:FF:000134">
    <property type="entry name" value="MFS sugar transporter protein"/>
    <property type="match status" value="1"/>
</dbReference>
<keyword evidence="5 8" id="KW-1133">Transmembrane helix</keyword>
<evidence type="ECO:0000313" key="11">
    <source>
        <dbReference type="EMBL" id="RFU27656.1"/>
    </source>
</evidence>
<feature type="signal peptide" evidence="9">
    <location>
        <begin position="1"/>
        <end position="30"/>
    </location>
</feature>
<keyword evidence="9" id="KW-0732">Signal</keyword>
<dbReference type="InterPro" id="IPR005828">
    <property type="entry name" value="MFS_sugar_transport-like"/>
</dbReference>
<gene>
    <name evidence="11" type="ORF">B7463_g8683</name>
</gene>
<dbReference type="InterPro" id="IPR020846">
    <property type="entry name" value="MFS_dom"/>
</dbReference>
<dbReference type="Gene3D" id="1.20.1250.20">
    <property type="entry name" value="MFS general substrate transporter like domains"/>
    <property type="match status" value="1"/>
</dbReference>
<dbReference type="GO" id="GO:0016020">
    <property type="term" value="C:membrane"/>
    <property type="evidence" value="ECO:0007669"/>
    <property type="project" value="UniProtKB-SubCell"/>
</dbReference>
<evidence type="ECO:0000313" key="12">
    <source>
        <dbReference type="Proteomes" id="UP000258309"/>
    </source>
</evidence>
<name>A0A3E2H2M0_SCYLI</name>
<evidence type="ECO:0000256" key="6">
    <source>
        <dbReference type="ARBA" id="ARBA00023136"/>
    </source>
</evidence>
<keyword evidence="12" id="KW-1185">Reference proteome</keyword>
<dbReference type="PRINTS" id="PR00171">
    <property type="entry name" value="SUGRTRNSPORT"/>
</dbReference>
<organism evidence="11 12">
    <name type="scientific">Scytalidium lignicola</name>
    <name type="common">Hyphomycete</name>
    <dbReference type="NCBI Taxonomy" id="5539"/>
    <lineage>
        <taxon>Eukaryota</taxon>
        <taxon>Fungi</taxon>
        <taxon>Dikarya</taxon>
        <taxon>Ascomycota</taxon>
        <taxon>Pezizomycotina</taxon>
        <taxon>Leotiomycetes</taxon>
        <taxon>Leotiomycetes incertae sedis</taxon>
        <taxon>Scytalidium</taxon>
    </lineage>
</organism>
<evidence type="ECO:0000256" key="4">
    <source>
        <dbReference type="ARBA" id="ARBA00022692"/>
    </source>
</evidence>